<dbReference type="EMBL" id="QNVU01000026">
    <property type="protein sequence ID" value="REC47377.1"/>
    <property type="molecule type" value="Genomic_DNA"/>
</dbReference>
<sequence>MVEFHLLFVLKYKLCDFLSQKSFFVVNNFTVKMKNYILQNYSNKMVYKNCSFAKVILSIRLKVL</sequence>
<accession>A0A3D9B213</accession>
<name>A0A3D9B213_9FLAO</name>
<evidence type="ECO:0000313" key="1">
    <source>
        <dbReference type="EMBL" id="REC47377.1"/>
    </source>
</evidence>
<evidence type="ECO:0000313" key="2">
    <source>
        <dbReference type="Proteomes" id="UP000256924"/>
    </source>
</evidence>
<protein>
    <submittedName>
        <fullName evidence="1">Uncharacterized protein</fullName>
    </submittedName>
</protein>
<organism evidence="1 2">
    <name type="scientific">Candidatus Chryseobacterium massiliense</name>
    <dbReference type="NCBI Taxonomy" id="204089"/>
    <lineage>
        <taxon>Bacteria</taxon>
        <taxon>Pseudomonadati</taxon>
        <taxon>Bacteroidota</taxon>
        <taxon>Flavobacteriia</taxon>
        <taxon>Flavobacteriales</taxon>
        <taxon>Weeksellaceae</taxon>
        <taxon>Chryseobacterium group</taxon>
        <taxon>Chryseobacterium</taxon>
    </lineage>
</organism>
<comment type="caution">
    <text evidence="1">The sequence shown here is derived from an EMBL/GenBank/DDBJ whole genome shotgun (WGS) entry which is preliminary data.</text>
</comment>
<keyword evidence="2" id="KW-1185">Reference proteome</keyword>
<gene>
    <name evidence="1" type="ORF">DRF68_13305</name>
</gene>
<reference evidence="1 2" key="1">
    <citation type="journal article" date="2004" name="Emerg. Infect. Dis.">
        <title>Amoebae-resisting bacteria isolated from human nasal swabs by amoebal coculture.</title>
        <authorList>
            <person name="Greub G."/>
            <person name="La Scola B."/>
            <person name="Raoult D."/>
        </authorList>
    </citation>
    <scope>NUCLEOTIDE SEQUENCE [LARGE SCALE GENOMIC DNA]</scope>
    <source>
        <strain evidence="1 2">CCUG 51329</strain>
    </source>
</reference>
<proteinExistence type="predicted"/>
<dbReference type="AlphaFoldDB" id="A0A3D9B213"/>
<dbReference type="Proteomes" id="UP000256924">
    <property type="component" value="Unassembled WGS sequence"/>
</dbReference>